<sequence>MVWINICLCLRKKGRREAQDCNSLVPSFMLQEIIKELIFRQ</sequence>
<proteinExistence type="predicted"/>
<dbReference type="EMBL" id="GGEC01062591">
    <property type="protein sequence ID" value="MBX43075.1"/>
    <property type="molecule type" value="Transcribed_RNA"/>
</dbReference>
<dbReference type="AlphaFoldDB" id="A0A2P2NKX2"/>
<evidence type="ECO:0000313" key="1">
    <source>
        <dbReference type="EMBL" id="MBX43075.1"/>
    </source>
</evidence>
<name>A0A2P2NKX2_RHIMU</name>
<protein>
    <submittedName>
        <fullName evidence="1">Uncharacterized protein</fullName>
    </submittedName>
</protein>
<organism evidence="1">
    <name type="scientific">Rhizophora mucronata</name>
    <name type="common">Asiatic mangrove</name>
    <dbReference type="NCBI Taxonomy" id="61149"/>
    <lineage>
        <taxon>Eukaryota</taxon>
        <taxon>Viridiplantae</taxon>
        <taxon>Streptophyta</taxon>
        <taxon>Embryophyta</taxon>
        <taxon>Tracheophyta</taxon>
        <taxon>Spermatophyta</taxon>
        <taxon>Magnoliopsida</taxon>
        <taxon>eudicotyledons</taxon>
        <taxon>Gunneridae</taxon>
        <taxon>Pentapetalae</taxon>
        <taxon>rosids</taxon>
        <taxon>fabids</taxon>
        <taxon>Malpighiales</taxon>
        <taxon>Rhizophoraceae</taxon>
        <taxon>Rhizophora</taxon>
    </lineage>
</organism>
<accession>A0A2P2NKX2</accession>
<reference evidence="1" key="1">
    <citation type="submission" date="2018-02" db="EMBL/GenBank/DDBJ databases">
        <title>Rhizophora mucronata_Transcriptome.</title>
        <authorList>
            <person name="Meera S.P."/>
            <person name="Sreeshan A."/>
            <person name="Augustine A."/>
        </authorList>
    </citation>
    <scope>NUCLEOTIDE SEQUENCE</scope>
    <source>
        <tissue evidence="1">Leaf</tissue>
    </source>
</reference>